<name>A0ABR3VUH0_9PEZI</name>
<accession>A0ABR3VUH0</accession>
<protein>
    <submittedName>
        <fullName evidence="2">Uncharacterized protein</fullName>
    </submittedName>
</protein>
<reference evidence="2 3" key="1">
    <citation type="journal article" date="2024" name="Commun. Biol.">
        <title>Comparative genomic analysis of thermophilic fungi reveals convergent evolutionary adaptations and gene losses.</title>
        <authorList>
            <person name="Steindorff A.S."/>
            <person name="Aguilar-Pontes M.V."/>
            <person name="Robinson A.J."/>
            <person name="Andreopoulos B."/>
            <person name="LaButti K."/>
            <person name="Kuo A."/>
            <person name="Mondo S."/>
            <person name="Riley R."/>
            <person name="Otillar R."/>
            <person name="Haridas S."/>
            <person name="Lipzen A."/>
            <person name="Grimwood J."/>
            <person name="Schmutz J."/>
            <person name="Clum A."/>
            <person name="Reid I.D."/>
            <person name="Moisan M.C."/>
            <person name="Butler G."/>
            <person name="Nguyen T.T.M."/>
            <person name="Dewar K."/>
            <person name="Conant G."/>
            <person name="Drula E."/>
            <person name="Henrissat B."/>
            <person name="Hansel C."/>
            <person name="Singer S."/>
            <person name="Hutchinson M.I."/>
            <person name="de Vries R.P."/>
            <person name="Natvig D.O."/>
            <person name="Powell A.J."/>
            <person name="Tsang A."/>
            <person name="Grigoriev I.V."/>
        </authorList>
    </citation>
    <scope>NUCLEOTIDE SEQUENCE [LARGE SCALE GENOMIC DNA]</scope>
    <source>
        <strain evidence="2 3">ATCC 24622</strain>
    </source>
</reference>
<dbReference type="EMBL" id="JAZHXJ010001138">
    <property type="protein sequence ID" value="KAL1845325.1"/>
    <property type="molecule type" value="Genomic_DNA"/>
</dbReference>
<comment type="caution">
    <text evidence="2">The sequence shown here is derived from an EMBL/GenBank/DDBJ whole genome shotgun (WGS) entry which is preliminary data.</text>
</comment>
<proteinExistence type="predicted"/>
<feature type="region of interest" description="Disordered" evidence="1">
    <location>
        <begin position="1"/>
        <end position="49"/>
    </location>
</feature>
<gene>
    <name evidence="2" type="ORF">VTK73DRAFT_666</name>
</gene>
<sequence>MSGQPLRQDRRRDRSSRFGGGQVGAVAVSDGDEGFHGGHGEPLPPGVDPEDDLVDLRDFFRRAGAVETAYLGVDLLRSLLAGILQHFFDVLDEIHLGQRGETGVQLVEVAPASLAEGVEDPLAPFCDSRTAGVSQDGHEVHAVFDVLLDVSPVALRDLHDLCRRGHAVSSVALVLRIGLRPGGPQESDLARLVGGRRGDALQELRKSLHVVGNQSVDDDEERRIRILPFRVVEEQLLPEIHDTVEPHGALGDLDRGFGHGLERACELPEQGLRCRLQHALVVFGARFARVPVREEIGRDDARGRTPALGLPAKIPQDVDRRRGLAEAVAAGKDDERLARRLGRGPVDEGVVLGDPLARALYDGILVGVKGPLPGRDRVAGGADLGAVEA</sequence>
<organism evidence="2 3">
    <name type="scientific">Phialemonium thermophilum</name>
    <dbReference type="NCBI Taxonomy" id="223376"/>
    <lineage>
        <taxon>Eukaryota</taxon>
        <taxon>Fungi</taxon>
        <taxon>Dikarya</taxon>
        <taxon>Ascomycota</taxon>
        <taxon>Pezizomycotina</taxon>
        <taxon>Sordariomycetes</taxon>
        <taxon>Sordariomycetidae</taxon>
        <taxon>Cephalothecales</taxon>
        <taxon>Cephalothecaceae</taxon>
        <taxon>Phialemonium</taxon>
    </lineage>
</organism>
<feature type="compositionally biased region" description="Basic and acidic residues" evidence="1">
    <location>
        <begin position="7"/>
        <end position="16"/>
    </location>
</feature>
<keyword evidence="3" id="KW-1185">Reference proteome</keyword>
<dbReference type="Proteomes" id="UP001586593">
    <property type="component" value="Unassembled WGS sequence"/>
</dbReference>
<evidence type="ECO:0000313" key="2">
    <source>
        <dbReference type="EMBL" id="KAL1845325.1"/>
    </source>
</evidence>
<evidence type="ECO:0000256" key="1">
    <source>
        <dbReference type="SAM" id="MobiDB-lite"/>
    </source>
</evidence>
<evidence type="ECO:0000313" key="3">
    <source>
        <dbReference type="Proteomes" id="UP001586593"/>
    </source>
</evidence>